<proteinExistence type="predicted"/>
<sequence length="41" mass="4684">MEDFIHLLFEIATDLPGFEVDESNNELGNILMMPSCLESIR</sequence>
<dbReference type="Proteomes" id="UP001589854">
    <property type="component" value="Unassembled WGS sequence"/>
</dbReference>
<dbReference type="EMBL" id="JBHLVO010000020">
    <property type="protein sequence ID" value="MFC0273399.1"/>
    <property type="molecule type" value="Genomic_DNA"/>
</dbReference>
<evidence type="ECO:0000313" key="2">
    <source>
        <dbReference type="Proteomes" id="UP001589854"/>
    </source>
</evidence>
<evidence type="ECO:0008006" key="3">
    <source>
        <dbReference type="Google" id="ProtNLM"/>
    </source>
</evidence>
<keyword evidence="2" id="KW-1185">Reference proteome</keyword>
<dbReference type="Gene3D" id="3.10.180.10">
    <property type="entry name" value="2,3-Dihydroxybiphenyl 1,2-Dioxygenase, domain 1"/>
    <property type="match status" value="1"/>
</dbReference>
<comment type="caution">
    <text evidence="1">The sequence shown here is derived from an EMBL/GenBank/DDBJ whole genome shotgun (WGS) entry which is preliminary data.</text>
</comment>
<dbReference type="RefSeq" id="WP_378936654.1">
    <property type="nucleotide sequence ID" value="NZ_JBHLVO010000020.1"/>
</dbReference>
<protein>
    <recommendedName>
        <fullName evidence="3">Acyl carrier protein</fullName>
    </recommendedName>
</protein>
<name>A0ABV6GJV1_9BACI</name>
<organism evidence="1 2">
    <name type="scientific">Metabacillus herbersteinensis</name>
    <dbReference type="NCBI Taxonomy" id="283816"/>
    <lineage>
        <taxon>Bacteria</taxon>
        <taxon>Bacillati</taxon>
        <taxon>Bacillota</taxon>
        <taxon>Bacilli</taxon>
        <taxon>Bacillales</taxon>
        <taxon>Bacillaceae</taxon>
        <taxon>Metabacillus</taxon>
    </lineage>
</organism>
<evidence type="ECO:0000313" key="1">
    <source>
        <dbReference type="EMBL" id="MFC0273399.1"/>
    </source>
</evidence>
<dbReference type="InterPro" id="IPR029068">
    <property type="entry name" value="Glyas_Bleomycin-R_OHBP_Dase"/>
</dbReference>
<reference evidence="1 2" key="1">
    <citation type="submission" date="2024-09" db="EMBL/GenBank/DDBJ databases">
        <authorList>
            <person name="Sun Q."/>
            <person name="Mori K."/>
        </authorList>
    </citation>
    <scope>NUCLEOTIDE SEQUENCE [LARGE SCALE GENOMIC DNA]</scope>
    <source>
        <strain evidence="1 2">CCM 7228</strain>
    </source>
</reference>
<gene>
    <name evidence="1" type="ORF">ACFFIX_18520</name>
</gene>
<accession>A0ABV6GJV1</accession>